<accession>A0A917LFQ4</accession>
<dbReference type="RefSeq" id="WP_188614092.1">
    <property type="nucleotide sequence ID" value="NZ_BMJT01000003.1"/>
</dbReference>
<dbReference type="EMBL" id="BMJT01000003">
    <property type="protein sequence ID" value="GGG18874.1"/>
    <property type="molecule type" value="Genomic_DNA"/>
</dbReference>
<evidence type="ECO:0000313" key="1">
    <source>
        <dbReference type="EMBL" id="GGG18874.1"/>
    </source>
</evidence>
<dbReference type="InterPro" id="IPR004027">
    <property type="entry name" value="SEC_C_motif"/>
</dbReference>
<keyword evidence="2" id="KW-1185">Reference proteome</keyword>
<reference evidence="1" key="2">
    <citation type="submission" date="2020-09" db="EMBL/GenBank/DDBJ databases">
        <authorList>
            <person name="Sun Q."/>
            <person name="Zhou Y."/>
        </authorList>
    </citation>
    <scope>NUCLEOTIDE SEQUENCE</scope>
    <source>
        <strain evidence="1">CGMCC 1.15760</strain>
    </source>
</reference>
<dbReference type="Gene3D" id="3.10.450.50">
    <property type="match status" value="1"/>
</dbReference>
<dbReference type="SUPFAM" id="SSF103642">
    <property type="entry name" value="Sec-C motif"/>
    <property type="match status" value="1"/>
</dbReference>
<dbReference type="AlphaFoldDB" id="A0A917LFQ4"/>
<protein>
    <recommendedName>
        <fullName evidence="3">Metal-binding protein</fullName>
    </recommendedName>
</protein>
<comment type="caution">
    <text evidence="1">The sequence shown here is derived from an EMBL/GenBank/DDBJ whole genome shotgun (WGS) entry which is preliminary data.</text>
</comment>
<evidence type="ECO:0008006" key="3">
    <source>
        <dbReference type="Google" id="ProtNLM"/>
    </source>
</evidence>
<proteinExistence type="predicted"/>
<sequence length="326" mass="37650">MVKRNDPCPCGSGKKYKKCCYATESTQLSEVFFDELDRTLQTFFDEYPSRKDAPEFIQLADVWLPALEGLHPQLIEAIALEHYLFIQRPDLWDSYMQKVKKNTIRPTALKVYELWSTPQLVLGQVVENTHPHYIKVHNLLTNEELGLRRETNRVIPNDMLVFAFVLRDGTLQPDEFVSVSMCNFFAPEHLEVIKDYAQQYQASEQSLNAYLAQHHLHLWELLCKNGYNGEEFTSFETNVLQQVETFLTANDRDFEAIRILLEDYLVEERPSARKEAAIAAGAVRYAMEASLIEPLPMTIKQLGEAFAISPASLTKYYQAIKLYHTK</sequence>
<reference evidence="1" key="1">
    <citation type="journal article" date="2014" name="Int. J. Syst. Evol. Microbiol.">
        <title>Complete genome sequence of Corynebacterium casei LMG S-19264T (=DSM 44701T), isolated from a smear-ripened cheese.</title>
        <authorList>
            <consortium name="US DOE Joint Genome Institute (JGI-PGF)"/>
            <person name="Walter F."/>
            <person name="Albersmeier A."/>
            <person name="Kalinowski J."/>
            <person name="Ruckert C."/>
        </authorList>
    </citation>
    <scope>NUCLEOTIDE SEQUENCE</scope>
    <source>
        <strain evidence="1">CGMCC 1.15760</strain>
    </source>
</reference>
<name>A0A917LFQ4_9BACI</name>
<organism evidence="1 2">
    <name type="scientific">Lysinibacillus alkalisoli</name>
    <dbReference type="NCBI Taxonomy" id="1911548"/>
    <lineage>
        <taxon>Bacteria</taxon>
        <taxon>Bacillati</taxon>
        <taxon>Bacillota</taxon>
        <taxon>Bacilli</taxon>
        <taxon>Bacillales</taxon>
        <taxon>Bacillaceae</taxon>
        <taxon>Lysinibacillus</taxon>
    </lineage>
</organism>
<evidence type="ECO:0000313" key="2">
    <source>
        <dbReference type="Proteomes" id="UP000616608"/>
    </source>
</evidence>
<dbReference type="Pfam" id="PF02810">
    <property type="entry name" value="SEC-C"/>
    <property type="match status" value="1"/>
</dbReference>
<dbReference type="Proteomes" id="UP000616608">
    <property type="component" value="Unassembled WGS sequence"/>
</dbReference>
<gene>
    <name evidence="1" type="ORF">GCM10007425_11690</name>
</gene>